<gene>
    <name evidence="9" type="ORF">PMEA_00019477</name>
</gene>
<sequence length="438" mass="49629">MDHVERQQLVQRSPTAKEMVLEALRFNSAQDENTRKTLSSPRTLPRTWSTLVDVILFVGGKGRNLEEGRLTFCYEPNGDQWYSLAPLKTQLFDHSVVSVDGFVYACAGSVEGQASLLLQDMVQCYDPHHNYWDYVNPMQEPRAKSAATGHDGLLYVLGGIINGSHGNSFEVYNPINDKWQFLSPLTVPRSSHAMVNTETHIYVIGGEGQGIEPEISMERYDPAVNLWSFVLPMNCGKVGACAVEVEGKIYVMGGHNGYTTLRQCEVYDIQTHQWNMVKGDSYGCKTYFLISLEGLLYLLQFVLGVIAFALVLSHEESSIFSHYGFFIVVSALCWIGALLIIFFHVVGCCKVKILGVWQREYSLWIFLLSYSLSYFFFFLFSSALLSQWTLKSAQFIIAAICGFILVIVFFILCIIYYRRVRKIRLTEVAWEGDKSTRA</sequence>
<reference evidence="9 10" key="1">
    <citation type="submission" date="2022-05" db="EMBL/GenBank/DDBJ databases">
        <authorList>
            <consortium name="Genoscope - CEA"/>
            <person name="William W."/>
        </authorList>
    </citation>
    <scope>NUCLEOTIDE SEQUENCE [LARGE SCALE GENOMIC DNA]</scope>
</reference>
<dbReference type="InterPro" id="IPR015915">
    <property type="entry name" value="Kelch-typ_b-propeller"/>
</dbReference>
<dbReference type="PROSITE" id="PS51225">
    <property type="entry name" value="MARVEL"/>
    <property type="match status" value="1"/>
</dbReference>
<feature type="transmembrane region" description="Helical" evidence="7">
    <location>
        <begin position="286"/>
        <end position="311"/>
    </location>
</feature>
<keyword evidence="3 6" id="KW-0812">Transmembrane</keyword>
<evidence type="ECO:0000256" key="4">
    <source>
        <dbReference type="ARBA" id="ARBA00022989"/>
    </source>
</evidence>
<keyword evidence="5 6" id="KW-0472">Membrane</keyword>
<dbReference type="Proteomes" id="UP001159428">
    <property type="component" value="Unassembled WGS sequence"/>
</dbReference>
<name>A0AAU9XAU7_9CNID</name>
<evidence type="ECO:0000256" key="1">
    <source>
        <dbReference type="ARBA" id="ARBA00004141"/>
    </source>
</evidence>
<dbReference type="AlphaFoldDB" id="A0AAU9XAU7"/>
<keyword evidence="2" id="KW-0880">Kelch repeat</keyword>
<keyword evidence="4 7" id="KW-1133">Transmembrane helix</keyword>
<dbReference type="InterPro" id="IPR006652">
    <property type="entry name" value="Kelch_1"/>
</dbReference>
<organism evidence="9 10">
    <name type="scientific">Pocillopora meandrina</name>
    <dbReference type="NCBI Taxonomy" id="46732"/>
    <lineage>
        <taxon>Eukaryota</taxon>
        <taxon>Metazoa</taxon>
        <taxon>Cnidaria</taxon>
        <taxon>Anthozoa</taxon>
        <taxon>Hexacorallia</taxon>
        <taxon>Scleractinia</taxon>
        <taxon>Astrocoeniina</taxon>
        <taxon>Pocilloporidae</taxon>
        <taxon>Pocillopora</taxon>
    </lineage>
</organism>
<proteinExistence type="predicted"/>
<evidence type="ECO:0000256" key="7">
    <source>
        <dbReference type="SAM" id="Phobius"/>
    </source>
</evidence>
<comment type="subcellular location">
    <subcellularLocation>
        <location evidence="1">Membrane</location>
        <topology evidence="1">Multi-pass membrane protein</topology>
    </subcellularLocation>
</comment>
<keyword evidence="10" id="KW-1185">Reference proteome</keyword>
<evidence type="ECO:0000256" key="3">
    <source>
        <dbReference type="ARBA" id="ARBA00022692"/>
    </source>
</evidence>
<feature type="transmembrane region" description="Helical" evidence="7">
    <location>
        <begin position="323"/>
        <end position="349"/>
    </location>
</feature>
<dbReference type="PANTHER" id="PTHR45632">
    <property type="entry name" value="LD33804P"/>
    <property type="match status" value="1"/>
</dbReference>
<dbReference type="InterPro" id="IPR008253">
    <property type="entry name" value="Marvel"/>
</dbReference>
<feature type="domain" description="MARVEL" evidence="8">
    <location>
        <begin position="288"/>
        <end position="421"/>
    </location>
</feature>
<evidence type="ECO:0000259" key="8">
    <source>
        <dbReference type="PROSITE" id="PS51225"/>
    </source>
</evidence>
<dbReference type="Pfam" id="PF01344">
    <property type="entry name" value="Kelch_1"/>
    <property type="match status" value="4"/>
</dbReference>
<dbReference type="EMBL" id="CALNXJ010000034">
    <property type="protein sequence ID" value="CAH3140899.1"/>
    <property type="molecule type" value="Genomic_DNA"/>
</dbReference>
<dbReference type="SMART" id="SM00612">
    <property type="entry name" value="Kelch"/>
    <property type="match status" value="5"/>
</dbReference>
<evidence type="ECO:0000313" key="9">
    <source>
        <dbReference type="EMBL" id="CAH3140899.1"/>
    </source>
</evidence>
<protein>
    <recommendedName>
        <fullName evidence="8">MARVEL domain-containing protein</fullName>
    </recommendedName>
</protein>
<accession>A0AAU9XAU7</accession>
<evidence type="ECO:0000256" key="5">
    <source>
        <dbReference type="ARBA" id="ARBA00023136"/>
    </source>
</evidence>
<evidence type="ECO:0000256" key="6">
    <source>
        <dbReference type="PROSITE-ProRule" id="PRU00581"/>
    </source>
</evidence>
<dbReference type="PANTHER" id="PTHR45632:SF30">
    <property type="entry name" value="BTB DOMAIN-CONTAINING PROTEIN"/>
    <property type="match status" value="1"/>
</dbReference>
<feature type="transmembrane region" description="Helical" evidence="7">
    <location>
        <begin position="395"/>
        <end position="417"/>
    </location>
</feature>
<feature type="transmembrane region" description="Helical" evidence="7">
    <location>
        <begin position="361"/>
        <end position="383"/>
    </location>
</feature>
<dbReference type="GO" id="GO:0016020">
    <property type="term" value="C:membrane"/>
    <property type="evidence" value="ECO:0007669"/>
    <property type="project" value="UniProtKB-SubCell"/>
</dbReference>
<evidence type="ECO:0000256" key="2">
    <source>
        <dbReference type="ARBA" id="ARBA00022441"/>
    </source>
</evidence>
<comment type="caution">
    <text evidence="9">The sequence shown here is derived from an EMBL/GenBank/DDBJ whole genome shotgun (WGS) entry which is preliminary data.</text>
</comment>
<dbReference type="SUPFAM" id="SSF117281">
    <property type="entry name" value="Kelch motif"/>
    <property type="match status" value="1"/>
</dbReference>
<evidence type="ECO:0000313" key="10">
    <source>
        <dbReference type="Proteomes" id="UP001159428"/>
    </source>
</evidence>
<dbReference type="Gene3D" id="2.120.10.80">
    <property type="entry name" value="Kelch-type beta propeller"/>
    <property type="match status" value="1"/>
</dbReference>